<protein>
    <recommendedName>
        <fullName evidence="5 6">Flagellar basal-body rod protein FlgF</fullName>
    </recommendedName>
</protein>
<dbReference type="RefSeq" id="WP_279242582.1">
    <property type="nucleotide sequence ID" value="NZ_CP036501.1"/>
</dbReference>
<dbReference type="PANTHER" id="PTHR30435:SF18">
    <property type="entry name" value="FLAGELLAR BASAL-BODY ROD PROTEIN FLGF"/>
    <property type="match status" value="1"/>
</dbReference>
<organism evidence="9 10">
    <name type="scientific">Candidatus Paraluminiphilus aquimaris</name>
    <dbReference type="NCBI Taxonomy" id="2518994"/>
    <lineage>
        <taxon>Bacteria</taxon>
        <taxon>Pseudomonadati</taxon>
        <taxon>Pseudomonadota</taxon>
        <taxon>Gammaproteobacteria</taxon>
        <taxon>Cellvibrionales</taxon>
        <taxon>Halieaceae</taxon>
        <taxon>Candidatus Paraluminiphilus</taxon>
    </lineage>
</organism>
<evidence type="ECO:0000256" key="5">
    <source>
        <dbReference type="ARBA" id="ARBA00040228"/>
    </source>
</evidence>
<evidence type="ECO:0000256" key="1">
    <source>
        <dbReference type="ARBA" id="ARBA00004117"/>
    </source>
</evidence>
<accession>A0ABY6Q6A6</accession>
<evidence type="ECO:0000313" key="10">
    <source>
        <dbReference type="Proteomes" id="UP001317963"/>
    </source>
</evidence>
<dbReference type="InterPro" id="IPR010930">
    <property type="entry name" value="Flg_bb/hook_C_dom"/>
</dbReference>
<feature type="domain" description="Flagellar hook protein FlgE/F/G-like D1" evidence="8">
    <location>
        <begin position="81"/>
        <end position="145"/>
    </location>
</feature>
<evidence type="ECO:0000256" key="4">
    <source>
        <dbReference type="ARBA" id="ARBA00038560"/>
    </source>
</evidence>
<dbReference type="SUPFAM" id="SSF117143">
    <property type="entry name" value="Flagellar hook protein flgE"/>
    <property type="match status" value="1"/>
</dbReference>
<dbReference type="Pfam" id="PF06429">
    <property type="entry name" value="Flg_bbr_C"/>
    <property type="match status" value="1"/>
</dbReference>
<evidence type="ECO:0000256" key="3">
    <source>
        <dbReference type="ARBA" id="ARBA00023143"/>
    </source>
</evidence>
<dbReference type="Pfam" id="PF22692">
    <property type="entry name" value="LlgE_F_G_D1"/>
    <property type="match status" value="1"/>
</dbReference>
<gene>
    <name evidence="9" type="ORF">E0F26_03085</name>
</gene>
<proteinExistence type="inferred from homology"/>
<keyword evidence="9" id="KW-0282">Flagellum</keyword>
<dbReference type="EMBL" id="CP036501">
    <property type="protein sequence ID" value="UZP73786.1"/>
    <property type="molecule type" value="Genomic_DNA"/>
</dbReference>
<dbReference type="NCBIfam" id="NF009280">
    <property type="entry name" value="PRK12640.1"/>
    <property type="match status" value="1"/>
</dbReference>
<dbReference type="Proteomes" id="UP001317963">
    <property type="component" value="Chromosome"/>
</dbReference>
<dbReference type="InterPro" id="IPR037925">
    <property type="entry name" value="FlgE/F/G-like"/>
</dbReference>
<keyword evidence="9" id="KW-0966">Cell projection</keyword>
<feature type="domain" description="Flagellar basal-body/hook protein C-terminal" evidence="7">
    <location>
        <begin position="199"/>
        <end position="241"/>
    </location>
</feature>
<evidence type="ECO:0000256" key="6">
    <source>
        <dbReference type="RuleBase" id="RU362116"/>
    </source>
</evidence>
<comment type="subunit">
    <text evidence="4 6">The basal body constitutes a major portion of the flagellar organelle and consists of five rings (E,L,P,S, and M) mounted on a central rod. The rod consists of about 26 subunits of FlgG in the distal portion, and FlgB, FlgC and FlgF are thought to build up the proximal portion of the rod with about 6 subunits each.</text>
</comment>
<evidence type="ECO:0000259" key="8">
    <source>
        <dbReference type="Pfam" id="PF22692"/>
    </source>
</evidence>
<reference evidence="9 10" key="1">
    <citation type="submission" date="2019-02" db="EMBL/GenBank/DDBJ databases">
        <title>Halieaceae_genomes.</title>
        <authorList>
            <person name="Li S.-H."/>
        </authorList>
    </citation>
    <scope>NUCLEOTIDE SEQUENCE [LARGE SCALE GENOMIC DNA]</scope>
    <source>
        <strain evidence="9 10">JH123</strain>
    </source>
</reference>
<keyword evidence="3 6" id="KW-0975">Bacterial flagellum</keyword>
<comment type="similarity">
    <text evidence="2 6">Belongs to the flagella basal body rod proteins family.</text>
</comment>
<sequence length="246" mass="25403">MNSVIQIAAEAARKVSQAQALVTNNLANAGTTAFKADLYAAQATYLGADSRDASAIPSTPVSAVDFGGGSLVATGRDLDVAINGQGWMQVITPQGEQVLSRRGDLRIENNGNLIDAAGNQIMGEGGPINLPPATSVSIGMDGTISLIPLGEAPVASATIDRILLVNPNPENLEKGLDGHIRANANANLEPDAAVTVVVGSLETSNVNSVAAMVQMIELSRSFESHVKAMQSADELDNSSASIMRLE</sequence>
<dbReference type="InterPro" id="IPR020013">
    <property type="entry name" value="Flagellar_FlgE/F/G"/>
</dbReference>
<keyword evidence="10" id="KW-1185">Reference proteome</keyword>
<evidence type="ECO:0000313" key="9">
    <source>
        <dbReference type="EMBL" id="UZP73786.1"/>
    </source>
</evidence>
<dbReference type="PANTHER" id="PTHR30435">
    <property type="entry name" value="FLAGELLAR PROTEIN"/>
    <property type="match status" value="1"/>
</dbReference>
<name>A0ABY6Q6A6_9GAMM</name>
<keyword evidence="9" id="KW-0969">Cilium</keyword>
<evidence type="ECO:0000256" key="2">
    <source>
        <dbReference type="ARBA" id="ARBA00009677"/>
    </source>
</evidence>
<dbReference type="InterPro" id="IPR053967">
    <property type="entry name" value="LlgE_F_G-like_D1"/>
</dbReference>
<comment type="subcellular location">
    <subcellularLocation>
        <location evidence="1 6">Bacterial flagellum basal body</location>
    </subcellularLocation>
</comment>
<dbReference type="NCBIfam" id="TIGR03506">
    <property type="entry name" value="FlgEFG_subfam"/>
    <property type="match status" value="1"/>
</dbReference>
<evidence type="ECO:0000259" key="7">
    <source>
        <dbReference type="Pfam" id="PF06429"/>
    </source>
</evidence>